<sequence length="108" mass="12647">QIFLLTGSKMQDFNDYLNAYVTVTVFYRYPPFDELRGVTSHPWYDRIRGVRRGLPSALSVLYMIPLEELVIFDFYARNNISLASYEIGDGMVLRLERLGVTIDRRNVF</sequence>
<dbReference type="AlphaFoldDB" id="A0A8X6JPX6"/>
<protein>
    <submittedName>
        <fullName evidence="1">Uncharacterized protein</fullName>
    </submittedName>
</protein>
<name>A0A8X6JPX6_NEPPI</name>
<keyword evidence="2" id="KW-1185">Reference proteome</keyword>
<evidence type="ECO:0000313" key="1">
    <source>
        <dbReference type="EMBL" id="GFS28259.1"/>
    </source>
</evidence>
<dbReference type="EMBL" id="BMAW01087165">
    <property type="protein sequence ID" value="GFS28259.1"/>
    <property type="molecule type" value="Genomic_DNA"/>
</dbReference>
<reference evidence="1" key="1">
    <citation type="submission" date="2020-08" db="EMBL/GenBank/DDBJ databases">
        <title>Multicomponent nature underlies the extraordinary mechanical properties of spider dragline silk.</title>
        <authorList>
            <person name="Kono N."/>
            <person name="Nakamura H."/>
            <person name="Mori M."/>
            <person name="Yoshida Y."/>
            <person name="Ohtoshi R."/>
            <person name="Malay A.D."/>
            <person name="Moran D.A.P."/>
            <person name="Tomita M."/>
            <person name="Numata K."/>
            <person name="Arakawa K."/>
        </authorList>
    </citation>
    <scope>NUCLEOTIDE SEQUENCE</scope>
</reference>
<organism evidence="1 2">
    <name type="scientific">Nephila pilipes</name>
    <name type="common">Giant wood spider</name>
    <name type="synonym">Nephila maculata</name>
    <dbReference type="NCBI Taxonomy" id="299642"/>
    <lineage>
        <taxon>Eukaryota</taxon>
        <taxon>Metazoa</taxon>
        <taxon>Ecdysozoa</taxon>
        <taxon>Arthropoda</taxon>
        <taxon>Chelicerata</taxon>
        <taxon>Arachnida</taxon>
        <taxon>Araneae</taxon>
        <taxon>Araneomorphae</taxon>
        <taxon>Entelegynae</taxon>
        <taxon>Araneoidea</taxon>
        <taxon>Nephilidae</taxon>
        <taxon>Nephila</taxon>
    </lineage>
</organism>
<evidence type="ECO:0000313" key="2">
    <source>
        <dbReference type="Proteomes" id="UP000887013"/>
    </source>
</evidence>
<accession>A0A8X6JPX6</accession>
<comment type="caution">
    <text evidence="1">The sequence shown here is derived from an EMBL/GenBank/DDBJ whole genome shotgun (WGS) entry which is preliminary data.</text>
</comment>
<gene>
    <name evidence="1" type="ORF">NPIL_533751</name>
</gene>
<proteinExistence type="predicted"/>
<feature type="non-terminal residue" evidence="1">
    <location>
        <position position="1"/>
    </location>
</feature>
<dbReference type="Proteomes" id="UP000887013">
    <property type="component" value="Unassembled WGS sequence"/>
</dbReference>